<feature type="domain" description="AMP-dependent synthetase/ligase" evidence="5">
    <location>
        <begin position="45"/>
        <end position="408"/>
    </location>
</feature>
<dbReference type="SUPFAM" id="SSF56801">
    <property type="entry name" value="Acetyl-CoA synthetase-like"/>
    <property type="match status" value="1"/>
</dbReference>
<keyword evidence="4" id="KW-0576">Peroxisome</keyword>
<keyword evidence="3" id="KW-0436">Ligase</keyword>
<protein>
    <submittedName>
        <fullName evidence="8">Luciferin 4-monooxygenase-like</fullName>
    </submittedName>
</protein>
<dbReference type="Gene3D" id="3.30.300.30">
    <property type="match status" value="1"/>
</dbReference>
<gene>
    <name evidence="8" type="primary">LOC108562094</name>
</gene>
<evidence type="ECO:0000256" key="1">
    <source>
        <dbReference type="ARBA" id="ARBA00004275"/>
    </source>
</evidence>
<dbReference type="InterPro" id="IPR025110">
    <property type="entry name" value="AMP-bd_C"/>
</dbReference>
<evidence type="ECO:0000313" key="7">
    <source>
        <dbReference type="Proteomes" id="UP000695000"/>
    </source>
</evidence>
<evidence type="ECO:0000259" key="5">
    <source>
        <dbReference type="Pfam" id="PF00501"/>
    </source>
</evidence>
<proteinExistence type="inferred from homology"/>
<comment type="subcellular location">
    <subcellularLocation>
        <location evidence="1">Peroxisome</location>
    </subcellularLocation>
</comment>
<dbReference type="Gene3D" id="3.40.50.12780">
    <property type="entry name" value="N-terminal domain of ligase-like"/>
    <property type="match status" value="1"/>
</dbReference>
<dbReference type="InterPro" id="IPR042099">
    <property type="entry name" value="ANL_N_sf"/>
</dbReference>
<dbReference type="Pfam" id="PF00501">
    <property type="entry name" value="AMP-binding"/>
    <property type="match status" value="1"/>
</dbReference>
<dbReference type="PROSITE" id="PS00455">
    <property type="entry name" value="AMP_BINDING"/>
    <property type="match status" value="1"/>
</dbReference>
<dbReference type="InterPro" id="IPR000873">
    <property type="entry name" value="AMP-dep_synth/lig_dom"/>
</dbReference>
<dbReference type="InterPro" id="IPR020845">
    <property type="entry name" value="AMP-binding_CS"/>
</dbReference>
<sequence>MIRSIKFQSVSNQGAMEYDPISKVFTKDDVKLVFNRNGLGCAFFEALKLHQSKLAQIDIDTGEREMYSEILEKSIKTAQKLMEVGLKPNDIVSFCSENNLDVIVPYIATLFVGGIIGCLDPSLSQEDCEHLLNDVRPKFVFISESSEQKITAALENTGNGARIVVFGRSVGNLQSFESFWKSASDVQGFEPCAKNEKDTAIIFFSSGTTGLPKGICANHSALIHQSNTYLGFANTKVTLSFATVYWISSALLIIKCILKGECRAICKEFNAIAVWKSIEKHRITCMLPSPILGIKLIETKVDCDVSSLENIPFGGSTMSMENLLKLKETFPKATVTFMYGQSEVGIMCYFDPRIREHVELSKKYPNSVGSPACGYSVKVVDPDTGHVLGPNQIGEMRVQTVHRMNGYHNRDCSDVYDEDGYIKTGDMCYYNEDLCFFVVDRVKEMFKYQGWHITPTKLESIMLQHPKVRSAVVIGIPHPRDENHAMAVCILKDGEMVSAEELKEFVNSKVEDRWMLRGGVKLVKELPYTPTGKIRRIELKRTILDEMNAI</sequence>
<evidence type="ECO:0000256" key="2">
    <source>
        <dbReference type="ARBA" id="ARBA00006432"/>
    </source>
</evidence>
<dbReference type="Pfam" id="PF13193">
    <property type="entry name" value="AMP-binding_C"/>
    <property type="match status" value="1"/>
</dbReference>
<comment type="similarity">
    <text evidence="2">Belongs to the ATP-dependent AMP-binding enzyme family.</text>
</comment>
<dbReference type="Proteomes" id="UP000695000">
    <property type="component" value="Unplaced"/>
</dbReference>
<evidence type="ECO:0000313" key="8">
    <source>
        <dbReference type="RefSeq" id="XP_017775788.1"/>
    </source>
</evidence>
<dbReference type="RefSeq" id="XP_017775788.1">
    <property type="nucleotide sequence ID" value="XM_017920299.1"/>
</dbReference>
<evidence type="ECO:0000256" key="4">
    <source>
        <dbReference type="ARBA" id="ARBA00023140"/>
    </source>
</evidence>
<evidence type="ECO:0000256" key="3">
    <source>
        <dbReference type="ARBA" id="ARBA00022598"/>
    </source>
</evidence>
<dbReference type="InterPro" id="IPR045851">
    <property type="entry name" value="AMP-bd_C_sf"/>
</dbReference>
<evidence type="ECO:0000259" key="6">
    <source>
        <dbReference type="Pfam" id="PF13193"/>
    </source>
</evidence>
<feature type="domain" description="AMP-binding enzyme C-terminal" evidence="6">
    <location>
        <begin position="457"/>
        <end position="533"/>
    </location>
</feature>
<name>A0ABM1MMI8_NICVS</name>
<dbReference type="GeneID" id="108562094"/>
<dbReference type="PANTHER" id="PTHR24096:SF149">
    <property type="entry name" value="AMP-BINDING DOMAIN-CONTAINING PROTEIN-RELATED"/>
    <property type="match status" value="1"/>
</dbReference>
<accession>A0ABM1MMI8</accession>
<keyword evidence="7" id="KW-1185">Reference proteome</keyword>
<reference evidence="8" key="1">
    <citation type="submission" date="2025-08" db="UniProtKB">
        <authorList>
            <consortium name="RefSeq"/>
        </authorList>
    </citation>
    <scope>IDENTIFICATION</scope>
    <source>
        <tissue evidence="8">Whole Larva</tissue>
    </source>
</reference>
<dbReference type="PANTHER" id="PTHR24096">
    <property type="entry name" value="LONG-CHAIN-FATTY-ACID--COA LIGASE"/>
    <property type="match status" value="1"/>
</dbReference>
<organism evidence="7 8">
    <name type="scientific">Nicrophorus vespilloides</name>
    <name type="common">Boreal carrion beetle</name>
    <dbReference type="NCBI Taxonomy" id="110193"/>
    <lineage>
        <taxon>Eukaryota</taxon>
        <taxon>Metazoa</taxon>
        <taxon>Ecdysozoa</taxon>
        <taxon>Arthropoda</taxon>
        <taxon>Hexapoda</taxon>
        <taxon>Insecta</taxon>
        <taxon>Pterygota</taxon>
        <taxon>Neoptera</taxon>
        <taxon>Endopterygota</taxon>
        <taxon>Coleoptera</taxon>
        <taxon>Polyphaga</taxon>
        <taxon>Staphyliniformia</taxon>
        <taxon>Silphidae</taxon>
        <taxon>Nicrophorinae</taxon>
        <taxon>Nicrophorus</taxon>
    </lineage>
</organism>